<dbReference type="RefSeq" id="XP_037218528.1">
    <property type="nucleotide sequence ID" value="XM_037365286.1"/>
</dbReference>
<evidence type="ECO:0000256" key="1">
    <source>
        <dbReference type="SAM" id="MobiDB-lite"/>
    </source>
</evidence>
<feature type="compositionally biased region" description="Acidic residues" evidence="1">
    <location>
        <begin position="74"/>
        <end position="87"/>
    </location>
</feature>
<accession>A0A8H6SJT2</accession>
<proteinExistence type="predicted"/>
<feature type="region of interest" description="Disordered" evidence="1">
    <location>
        <begin position="62"/>
        <end position="113"/>
    </location>
</feature>
<organism evidence="2 3">
    <name type="scientific">Mycena indigotica</name>
    <dbReference type="NCBI Taxonomy" id="2126181"/>
    <lineage>
        <taxon>Eukaryota</taxon>
        <taxon>Fungi</taxon>
        <taxon>Dikarya</taxon>
        <taxon>Basidiomycota</taxon>
        <taxon>Agaricomycotina</taxon>
        <taxon>Agaricomycetes</taxon>
        <taxon>Agaricomycetidae</taxon>
        <taxon>Agaricales</taxon>
        <taxon>Marasmiineae</taxon>
        <taxon>Mycenaceae</taxon>
        <taxon>Mycena</taxon>
    </lineage>
</organism>
<dbReference type="Proteomes" id="UP000636479">
    <property type="component" value="Unassembled WGS sequence"/>
</dbReference>
<protein>
    <submittedName>
        <fullName evidence="2">Uncharacterized protein</fullName>
    </submittedName>
</protein>
<dbReference type="AlphaFoldDB" id="A0A8H6SJT2"/>
<name>A0A8H6SJT2_9AGAR</name>
<dbReference type="EMBL" id="JACAZF010000007">
    <property type="protein sequence ID" value="KAF7299140.1"/>
    <property type="molecule type" value="Genomic_DNA"/>
</dbReference>
<keyword evidence="3" id="KW-1185">Reference proteome</keyword>
<comment type="caution">
    <text evidence="2">The sequence shown here is derived from an EMBL/GenBank/DDBJ whole genome shotgun (WGS) entry which is preliminary data.</text>
</comment>
<feature type="compositionally biased region" description="Acidic residues" evidence="1">
    <location>
        <begin position="97"/>
        <end position="110"/>
    </location>
</feature>
<gene>
    <name evidence="2" type="ORF">MIND_00862500</name>
</gene>
<reference evidence="2" key="1">
    <citation type="submission" date="2020-05" db="EMBL/GenBank/DDBJ databases">
        <title>Mycena genomes resolve the evolution of fungal bioluminescence.</title>
        <authorList>
            <person name="Tsai I.J."/>
        </authorList>
    </citation>
    <scope>NUCLEOTIDE SEQUENCE</scope>
    <source>
        <strain evidence="2">171206Taipei</strain>
    </source>
</reference>
<dbReference type="GeneID" id="59347802"/>
<evidence type="ECO:0000313" key="2">
    <source>
        <dbReference type="EMBL" id="KAF7299140.1"/>
    </source>
</evidence>
<sequence length="636" mass="72039">MVEEEDGTEGAESDESLPGARDFIIRWQMNRISELYEAGQLEEARRVWVSAMQSLYKRAKYPFPSHSDLHPEDASAENEGDGDDDEWYQSLGGDSESSYDADSEEDVLEDGEIRDNMRAGMDIDMPSLLPPDSPAYTLSDEPVLVRSSIQHPPIAAYLVLPSVPQAATNLATTTATAAPRVQLDSALGLTVVTNEEETQYSLLHPELSWERTDRRFEMHNLWRHVYHPHGSFVHQPHIPMRLYEQAGAFRVLPFSGDLDPPNIEISPDSSATSNYPDSPLAAWDPAYEFSTLESHFEEAVATIEKREGLLGVASVMKRILEPYKLAYSLSSANTFAPLRHAHNLVYGRTGLGTVYDPDMCREPDGQRMEFVIGNEFRLELDGEVNPEKRRPFSGTHFNLLATAQEFLGTWDTAVHRMLLMAARAGLNPTQAAYQHLVHHNHDNARAFNYLHPILSRDQHALGEIAYQQVYYLGFVEQAELMRRILRIRFYPLIEAKLQQLRNDGFLDINHLAGDQEVWTRHIPGFRSILDTFDSDSDPGSSDIEFIDPMDDRLFAASPSPPFLQPDDETGNNFLANYTEAQLREIADELIDFGQEFLGDGDNFWTATRSSGPRHRSVFDIYQNLEIDSLILLRRHN</sequence>
<evidence type="ECO:0000313" key="3">
    <source>
        <dbReference type="Proteomes" id="UP000636479"/>
    </source>
</evidence>